<sequence>MGMVVEVEMMEVEMEMGVGTATTRDPDRRRAFRKTVSESDASTDEDLTLSEWKKARIGHVQGHLANSAEWLDYRRHQPRNQCTFICYLVWGSSRNHGSQPRACLYSIRFKHHHGLRELPLSPTKRQARGLVQDEDLEMEMELGETTSSASSSRKNAGDEAILRTQSLSSHGDLRVGESVSRPFEIQQLEGH</sequence>
<evidence type="ECO:0000313" key="3">
    <source>
        <dbReference type="Proteomes" id="UP000749646"/>
    </source>
</evidence>
<dbReference type="AlphaFoldDB" id="A0A9P6MH45"/>
<proteinExistence type="predicted"/>
<evidence type="ECO:0000313" key="2">
    <source>
        <dbReference type="EMBL" id="KAG0000792.1"/>
    </source>
</evidence>
<dbReference type="Proteomes" id="UP000749646">
    <property type="component" value="Unassembled WGS sequence"/>
</dbReference>
<organism evidence="2 3">
    <name type="scientific">Modicella reniformis</name>
    <dbReference type="NCBI Taxonomy" id="1440133"/>
    <lineage>
        <taxon>Eukaryota</taxon>
        <taxon>Fungi</taxon>
        <taxon>Fungi incertae sedis</taxon>
        <taxon>Mucoromycota</taxon>
        <taxon>Mortierellomycotina</taxon>
        <taxon>Mortierellomycetes</taxon>
        <taxon>Mortierellales</taxon>
        <taxon>Mortierellaceae</taxon>
        <taxon>Modicella</taxon>
    </lineage>
</organism>
<feature type="region of interest" description="Disordered" evidence="1">
    <location>
        <begin position="140"/>
        <end position="191"/>
    </location>
</feature>
<protein>
    <submittedName>
        <fullName evidence="2">Uncharacterized protein</fullName>
    </submittedName>
</protein>
<evidence type="ECO:0000256" key="1">
    <source>
        <dbReference type="SAM" id="MobiDB-lite"/>
    </source>
</evidence>
<gene>
    <name evidence="2" type="ORF">BGZ65_004053</name>
</gene>
<feature type="region of interest" description="Disordered" evidence="1">
    <location>
        <begin position="18"/>
        <end position="44"/>
    </location>
</feature>
<comment type="caution">
    <text evidence="2">The sequence shown here is derived from an EMBL/GenBank/DDBJ whole genome shotgun (WGS) entry which is preliminary data.</text>
</comment>
<name>A0A9P6MH45_9FUNG</name>
<accession>A0A9P6MH45</accession>
<dbReference type="EMBL" id="JAAAHW010000593">
    <property type="protein sequence ID" value="KAG0000792.1"/>
    <property type="molecule type" value="Genomic_DNA"/>
</dbReference>
<keyword evidence="3" id="KW-1185">Reference proteome</keyword>
<reference evidence="2" key="1">
    <citation type="journal article" date="2020" name="Fungal Divers.">
        <title>Resolving the Mortierellaceae phylogeny through synthesis of multi-gene phylogenetics and phylogenomics.</title>
        <authorList>
            <person name="Vandepol N."/>
            <person name="Liber J."/>
            <person name="Desiro A."/>
            <person name="Na H."/>
            <person name="Kennedy M."/>
            <person name="Barry K."/>
            <person name="Grigoriev I.V."/>
            <person name="Miller A.N."/>
            <person name="O'Donnell K."/>
            <person name="Stajich J.E."/>
            <person name="Bonito G."/>
        </authorList>
    </citation>
    <scope>NUCLEOTIDE SEQUENCE</scope>
    <source>
        <strain evidence="2">MES-2147</strain>
    </source>
</reference>